<dbReference type="InterPro" id="IPR011486">
    <property type="entry name" value="BBP2"/>
</dbReference>
<protein>
    <submittedName>
        <fullName evidence="2">Porin</fullName>
    </submittedName>
</protein>
<sequence>MKRFLSLIAATCLAGTNLANAQEIATEETKGALTISGYVDAYYQYNLNKPESGLNQGRIFDSKHNNFALGLVQTMFTYTKGRAHVVADLTFGPNAELGNFGNDGTARFIKQAYISYDLTPKLNFTIGQYGTHIGYELIDAPLNYNYSLSYLFGNGPFYHTGAKLNYAFNEKIGLMLGVVNGWDCLSDFNNKKSITAQAHIAPVPGLDMYLNWIGGDEYNTLSNFGGTRGCYTSLYDFTSSYQLNDALKVGINAAYGAFYSGNTEADPTDPWSDDASWGGGALYLNYATSPTFGLGLRTEYFSDPEGVRYFGPMEVASLTLTGDIKLADGNLNIKPEIRFDKSKDAFFENSNGLNTKKSQTTVGAAFIYSFSTQ</sequence>
<evidence type="ECO:0000256" key="1">
    <source>
        <dbReference type="SAM" id="SignalP"/>
    </source>
</evidence>
<evidence type="ECO:0000313" key="2">
    <source>
        <dbReference type="EMBL" id="RDV16656.1"/>
    </source>
</evidence>
<dbReference type="InterPro" id="IPR023614">
    <property type="entry name" value="Porin_dom_sf"/>
</dbReference>
<organism evidence="2 3">
    <name type="scientific">Pontibacter diazotrophicus</name>
    <dbReference type="NCBI Taxonomy" id="1400979"/>
    <lineage>
        <taxon>Bacteria</taxon>
        <taxon>Pseudomonadati</taxon>
        <taxon>Bacteroidota</taxon>
        <taxon>Cytophagia</taxon>
        <taxon>Cytophagales</taxon>
        <taxon>Hymenobacteraceae</taxon>
        <taxon>Pontibacter</taxon>
    </lineage>
</organism>
<dbReference type="Proteomes" id="UP000256708">
    <property type="component" value="Unassembled WGS sequence"/>
</dbReference>
<name>A0A3D8LH43_9BACT</name>
<keyword evidence="3" id="KW-1185">Reference proteome</keyword>
<dbReference type="OrthoDB" id="1114561at2"/>
<dbReference type="SUPFAM" id="SSF56935">
    <property type="entry name" value="Porins"/>
    <property type="match status" value="1"/>
</dbReference>
<dbReference type="EMBL" id="QRGR01000003">
    <property type="protein sequence ID" value="RDV16656.1"/>
    <property type="molecule type" value="Genomic_DNA"/>
</dbReference>
<dbReference type="Gene3D" id="2.40.160.10">
    <property type="entry name" value="Porin"/>
    <property type="match status" value="1"/>
</dbReference>
<keyword evidence="1" id="KW-0732">Signal</keyword>
<dbReference type="Pfam" id="PF07642">
    <property type="entry name" value="BBP2"/>
    <property type="match status" value="1"/>
</dbReference>
<dbReference type="RefSeq" id="WP_115563930.1">
    <property type="nucleotide sequence ID" value="NZ_QRGR01000003.1"/>
</dbReference>
<evidence type="ECO:0000313" key="3">
    <source>
        <dbReference type="Proteomes" id="UP000256708"/>
    </source>
</evidence>
<accession>A0A3D8LH43</accession>
<dbReference type="AlphaFoldDB" id="A0A3D8LH43"/>
<reference evidence="3" key="1">
    <citation type="submission" date="2018-08" db="EMBL/GenBank/DDBJ databases">
        <authorList>
            <person name="Liu Z.-W."/>
            <person name="Du Z.-J."/>
        </authorList>
    </citation>
    <scope>NUCLEOTIDE SEQUENCE [LARGE SCALE GENOMIC DNA]</scope>
    <source>
        <strain evidence="3">H4X</strain>
    </source>
</reference>
<comment type="caution">
    <text evidence="2">The sequence shown here is derived from an EMBL/GenBank/DDBJ whole genome shotgun (WGS) entry which is preliminary data.</text>
</comment>
<proteinExistence type="predicted"/>
<feature type="signal peptide" evidence="1">
    <location>
        <begin position="1"/>
        <end position="21"/>
    </location>
</feature>
<gene>
    <name evidence="2" type="ORF">DXT99_02405</name>
</gene>
<feature type="chain" id="PRO_5017655113" evidence="1">
    <location>
        <begin position="22"/>
        <end position="373"/>
    </location>
</feature>